<dbReference type="InterPro" id="IPR046335">
    <property type="entry name" value="LacI/GalR-like_sensor"/>
</dbReference>
<dbReference type="GO" id="GO:0003700">
    <property type="term" value="F:DNA-binding transcription factor activity"/>
    <property type="evidence" value="ECO:0007669"/>
    <property type="project" value="InterPro"/>
</dbReference>
<dbReference type="SUPFAM" id="SSF46785">
    <property type="entry name" value="Winged helix' DNA-binding domain"/>
    <property type="match status" value="1"/>
</dbReference>
<evidence type="ECO:0000256" key="1">
    <source>
        <dbReference type="ARBA" id="ARBA00022491"/>
    </source>
</evidence>
<dbReference type="EMBL" id="AP025739">
    <property type="protein sequence ID" value="BDI29554.1"/>
    <property type="molecule type" value="Genomic_DNA"/>
</dbReference>
<dbReference type="Gene3D" id="3.40.50.2300">
    <property type="match status" value="2"/>
</dbReference>
<dbReference type="GO" id="GO:0000976">
    <property type="term" value="F:transcription cis-regulatory region binding"/>
    <property type="evidence" value="ECO:0007669"/>
    <property type="project" value="TreeGrafter"/>
</dbReference>
<evidence type="ECO:0000256" key="4">
    <source>
        <dbReference type="ARBA" id="ARBA00023163"/>
    </source>
</evidence>
<dbReference type="SMART" id="SM00345">
    <property type="entry name" value="HTH_GNTR"/>
    <property type="match status" value="1"/>
</dbReference>
<dbReference type="InterPro" id="IPR036390">
    <property type="entry name" value="WH_DNA-bd_sf"/>
</dbReference>
<evidence type="ECO:0000256" key="3">
    <source>
        <dbReference type="ARBA" id="ARBA00023125"/>
    </source>
</evidence>
<organism evidence="5 6">
    <name type="scientific">Capsulimonas corticalis</name>
    <dbReference type="NCBI Taxonomy" id="2219043"/>
    <lineage>
        <taxon>Bacteria</taxon>
        <taxon>Bacillati</taxon>
        <taxon>Armatimonadota</taxon>
        <taxon>Armatimonadia</taxon>
        <taxon>Capsulimonadales</taxon>
        <taxon>Capsulimonadaceae</taxon>
        <taxon>Capsulimonas</taxon>
    </lineage>
</organism>
<dbReference type="Pfam" id="PF13377">
    <property type="entry name" value="Peripla_BP_3"/>
    <property type="match status" value="1"/>
</dbReference>
<keyword evidence="1" id="KW-0678">Repressor</keyword>
<keyword evidence="4" id="KW-0804">Transcription</keyword>
<evidence type="ECO:0000313" key="6">
    <source>
        <dbReference type="Proteomes" id="UP000287394"/>
    </source>
</evidence>
<dbReference type="PANTHER" id="PTHR30146:SF148">
    <property type="entry name" value="HTH-TYPE TRANSCRIPTIONAL REPRESSOR PURR-RELATED"/>
    <property type="match status" value="1"/>
</dbReference>
<reference evidence="5 6" key="1">
    <citation type="journal article" date="2019" name="Int. J. Syst. Evol. Microbiol.">
        <title>Capsulimonas corticalis gen. nov., sp. nov., an aerobic capsulated bacterium, of a novel bacterial order, Capsulimonadales ord. nov., of the class Armatimonadia of the phylum Armatimonadetes.</title>
        <authorList>
            <person name="Li J."/>
            <person name="Kudo C."/>
            <person name="Tonouchi A."/>
        </authorList>
    </citation>
    <scope>NUCLEOTIDE SEQUENCE [LARGE SCALE GENOMIC DNA]</scope>
    <source>
        <strain evidence="5 6">AX-7</strain>
    </source>
</reference>
<evidence type="ECO:0000256" key="2">
    <source>
        <dbReference type="ARBA" id="ARBA00023015"/>
    </source>
</evidence>
<keyword evidence="2" id="KW-0805">Transcription regulation</keyword>
<dbReference type="InterPro" id="IPR028082">
    <property type="entry name" value="Peripla_BP_I"/>
</dbReference>
<dbReference type="PRINTS" id="PR00035">
    <property type="entry name" value="HTHGNTR"/>
</dbReference>
<dbReference type="SUPFAM" id="SSF53822">
    <property type="entry name" value="Periplasmic binding protein-like I"/>
    <property type="match status" value="1"/>
</dbReference>
<sequence>MFPNTYPLYFMNNQSSKASIDKIVEEKVRGLVLQMSGQRLPSERDLAEQLQISRPRLRTILASLRAEGLIEQKIGSGTYALSPDKTQLHRVAVLIDERLKLGSDPFVSYLFECLQDNLQSEGARCMIERVGAGGGPYRLEDGAITLGLAGQKIVDDLRPSDPPVVGLLMSPDMRPRRRASIFMLEDKQAGADAAEFLARRGCRRIVYVGRHDIPSSQDRWSGCQEFCAGAEIALSFVDSHLSYAAGLKLGLEWSLPETGEQTGVIVTNDWLAVGFRAGLRQHSSRDSESLMIVSFDGLPIVADKALDIHSLAIPIQAMARDAVAELRNLGSSPISVGRLVRYPLAWFSDNTSAPATGDGAEIGAA</sequence>
<dbReference type="Proteomes" id="UP000287394">
    <property type="component" value="Chromosome"/>
</dbReference>
<protein>
    <submittedName>
        <fullName evidence="5">Uncharacterized protein</fullName>
    </submittedName>
</protein>
<dbReference type="PROSITE" id="PS50949">
    <property type="entry name" value="HTH_GNTR"/>
    <property type="match status" value="1"/>
</dbReference>
<dbReference type="Pfam" id="PF00392">
    <property type="entry name" value="GntR"/>
    <property type="match status" value="1"/>
</dbReference>
<gene>
    <name evidence="5" type="ORF">CCAX7_16050</name>
</gene>
<dbReference type="Gene3D" id="1.10.10.10">
    <property type="entry name" value="Winged helix-like DNA-binding domain superfamily/Winged helix DNA-binding domain"/>
    <property type="match status" value="1"/>
</dbReference>
<dbReference type="InterPro" id="IPR036388">
    <property type="entry name" value="WH-like_DNA-bd_sf"/>
</dbReference>
<name>A0A402CZ50_9BACT</name>
<evidence type="ECO:0000313" key="5">
    <source>
        <dbReference type="EMBL" id="BDI29554.1"/>
    </source>
</evidence>
<dbReference type="InterPro" id="IPR000524">
    <property type="entry name" value="Tscrpt_reg_HTH_GntR"/>
</dbReference>
<keyword evidence="3" id="KW-0238">DNA-binding</keyword>
<dbReference type="CDD" id="cd07377">
    <property type="entry name" value="WHTH_GntR"/>
    <property type="match status" value="1"/>
</dbReference>
<dbReference type="PANTHER" id="PTHR30146">
    <property type="entry name" value="LACI-RELATED TRANSCRIPTIONAL REPRESSOR"/>
    <property type="match status" value="1"/>
</dbReference>
<keyword evidence="6" id="KW-1185">Reference proteome</keyword>
<proteinExistence type="predicted"/>
<dbReference type="KEGG" id="ccot:CCAX7_16050"/>
<dbReference type="AlphaFoldDB" id="A0A402CZ50"/>
<accession>A0A402CZ50</accession>